<dbReference type="InterPro" id="IPR011990">
    <property type="entry name" value="TPR-like_helical_dom_sf"/>
</dbReference>
<keyword evidence="2" id="KW-0808">Transferase</keyword>
<dbReference type="EMBL" id="JBJKFK010001180">
    <property type="protein sequence ID" value="KAL3313832.1"/>
    <property type="molecule type" value="Genomic_DNA"/>
</dbReference>
<dbReference type="InterPro" id="IPR001214">
    <property type="entry name" value="SET_dom"/>
</dbReference>
<keyword evidence="3" id="KW-0949">S-adenosyl-L-methionine</keyword>
<dbReference type="PANTHER" id="PTHR46165:SF6">
    <property type="entry name" value="SET AND MYND DOMAIN-CONTAINING PROTEIN 4-LIKE PROTEIN"/>
    <property type="match status" value="1"/>
</dbReference>
<evidence type="ECO:0000259" key="4">
    <source>
        <dbReference type="PROSITE" id="PS50280"/>
    </source>
</evidence>
<dbReference type="Proteomes" id="UP001626550">
    <property type="component" value="Unassembled WGS sequence"/>
</dbReference>
<dbReference type="SUPFAM" id="SSF82199">
    <property type="entry name" value="SET domain"/>
    <property type="match status" value="1"/>
</dbReference>
<sequence>MKISYRFIKELSVHRLIFPCFCLLQKPDKFKQIWKSALAQPDNKSILELVEFVIYSEHFEDLVPDASTKSDVKALKLKEAGNELWAEFTKSGKLESLKAALAMYQKSVIYAQSDEVMAFCFTNRVRVLCEFNLLEAALIDMTRALELPKISSLTRAKLQFREIQLLQKLQRWDQVTDKLAVFEESLKSMDSNKEINKLLTSTPSLKTRPNFKPSFEIKLANTEKELREKWGHLITTENPISASDKVVISSNSTSGVGLFAKRDIQAGELLLVDVPVMAYVKSAEHCETCGKLCYNMLPCTACIYGQFCSESCRQVSMGEVPVADNFRGQLHRYLCQYNETAICKDFAQFPAGTDPKLMQLRVGGGDIVRGAYLSLAKFGGERIARFIADHPQLCYPLTGQRPTYQMLDQAGFGNLHPDHVASTTWLSNNFEKRPKHHLIMFAVHAIRLARILHMKGFQMQSLEQCLSKQQCEKDKPSFQHMAAFIVHYVMVMSTNAHASYAEIFSAFKQRNDWFLRLDQNDANTALGGGLYPNLSLFNHSCCPNLTRLSMCPSMYLIAASRNIKKGEELLDTYSTNFSAMAKDERQTDLLAEYFFRCQCDACEQNWPMNGLGCPPICEPGGCSKCHASIAECKCPTRTQLMLAYHAYEKDYCRFIEDSQLVPYKKFTKFCRKSIAWTIKQLRDEDSFLNRFQVDPKFPTRFHLRESLNVLLAVTETTCIMFTPYSP</sequence>
<keyword evidence="1" id="KW-0489">Methyltransferase</keyword>
<protein>
    <recommendedName>
        <fullName evidence="4">SET domain-containing protein</fullName>
    </recommendedName>
</protein>
<accession>A0ABD2Q2K1</accession>
<evidence type="ECO:0000313" key="5">
    <source>
        <dbReference type="EMBL" id="KAL3313832.1"/>
    </source>
</evidence>
<gene>
    <name evidence="5" type="ORF">Ciccas_007571</name>
</gene>
<evidence type="ECO:0000313" key="6">
    <source>
        <dbReference type="Proteomes" id="UP001626550"/>
    </source>
</evidence>
<dbReference type="AlphaFoldDB" id="A0ABD2Q2K1"/>
<dbReference type="InterPro" id="IPR052097">
    <property type="entry name" value="SET-MYND_domain_protein"/>
</dbReference>
<comment type="caution">
    <text evidence="5">The sequence shown here is derived from an EMBL/GenBank/DDBJ whole genome shotgun (WGS) entry which is preliminary data.</text>
</comment>
<evidence type="ECO:0000256" key="1">
    <source>
        <dbReference type="ARBA" id="ARBA00022603"/>
    </source>
</evidence>
<name>A0ABD2Q2K1_9PLAT</name>
<dbReference type="PROSITE" id="PS50280">
    <property type="entry name" value="SET"/>
    <property type="match status" value="1"/>
</dbReference>
<dbReference type="Gene3D" id="1.10.220.160">
    <property type="match status" value="1"/>
</dbReference>
<dbReference type="GO" id="GO:0032259">
    <property type="term" value="P:methylation"/>
    <property type="evidence" value="ECO:0007669"/>
    <property type="project" value="UniProtKB-KW"/>
</dbReference>
<dbReference type="Gene3D" id="1.25.40.10">
    <property type="entry name" value="Tetratricopeptide repeat domain"/>
    <property type="match status" value="1"/>
</dbReference>
<feature type="domain" description="SET" evidence="4">
    <location>
        <begin position="244"/>
        <end position="574"/>
    </location>
</feature>
<dbReference type="Gene3D" id="6.10.140.2220">
    <property type="match status" value="1"/>
</dbReference>
<keyword evidence="6" id="KW-1185">Reference proteome</keyword>
<reference evidence="5 6" key="1">
    <citation type="submission" date="2024-11" db="EMBL/GenBank/DDBJ databases">
        <title>Adaptive evolution of stress response genes in parasites aligns with host niche diversity.</title>
        <authorList>
            <person name="Hahn C."/>
            <person name="Resl P."/>
        </authorList>
    </citation>
    <scope>NUCLEOTIDE SEQUENCE [LARGE SCALE GENOMIC DNA]</scope>
    <source>
        <strain evidence="5">EGGRZ-B1_66</strain>
        <tissue evidence="5">Body</tissue>
    </source>
</reference>
<proteinExistence type="predicted"/>
<dbReference type="GO" id="GO:0008168">
    <property type="term" value="F:methyltransferase activity"/>
    <property type="evidence" value="ECO:0007669"/>
    <property type="project" value="UniProtKB-KW"/>
</dbReference>
<evidence type="ECO:0000256" key="3">
    <source>
        <dbReference type="ARBA" id="ARBA00022691"/>
    </source>
</evidence>
<organism evidence="5 6">
    <name type="scientific">Cichlidogyrus casuarinus</name>
    <dbReference type="NCBI Taxonomy" id="1844966"/>
    <lineage>
        <taxon>Eukaryota</taxon>
        <taxon>Metazoa</taxon>
        <taxon>Spiralia</taxon>
        <taxon>Lophotrochozoa</taxon>
        <taxon>Platyhelminthes</taxon>
        <taxon>Monogenea</taxon>
        <taxon>Monopisthocotylea</taxon>
        <taxon>Dactylogyridea</taxon>
        <taxon>Ancyrocephalidae</taxon>
        <taxon>Cichlidogyrus</taxon>
    </lineage>
</organism>
<dbReference type="PANTHER" id="PTHR46165">
    <property type="entry name" value="SET AND MYND DOMAIN-CONTAINING PROTEIN 4"/>
    <property type="match status" value="1"/>
</dbReference>
<dbReference type="InterPro" id="IPR046341">
    <property type="entry name" value="SET_dom_sf"/>
</dbReference>
<evidence type="ECO:0000256" key="2">
    <source>
        <dbReference type="ARBA" id="ARBA00022679"/>
    </source>
</evidence>
<dbReference type="Pfam" id="PF00856">
    <property type="entry name" value="SET"/>
    <property type="match status" value="1"/>
</dbReference>
<dbReference type="Gene3D" id="2.170.270.10">
    <property type="entry name" value="SET domain"/>
    <property type="match status" value="2"/>
</dbReference>